<evidence type="ECO:0000313" key="1">
    <source>
        <dbReference type="EMBL" id="CAI2181651.1"/>
    </source>
</evidence>
<sequence length="48" mass="5256">MSLLSVSSDETSVVVAIDFGTTFSGFAFANKVKPEDFDLNNINLNTIW</sequence>
<keyword evidence="2" id="KW-1185">Reference proteome</keyword>
<organism evidence="1 2">
    <name type="scientific">Funneliformis geosporum</name>
    <dbReference type="NCBI Taxonomy" id="1117311"/>
    <lineage>
        <taxon>Eukaryota</taxon>
        <taxon>Fungi</taxon>
        <taxon>Fungi incertae sedis</taxon>
        <taxon>Mucoromycota</taxon>
        <taxon>Glomeromycotina</taxon>
        <taxon>Glomeromycetes</taxon>
        <taxon>Glomerales</taxon>
        <taxon>Glomeraceae</taxon>
        <taxon>Funneliformis</taxon>
    </lineage>
</organism>
<name>A0A9W4X2H1_9GLOM</name>
<gene>
    <name evidence="1" type="ORF">FWILDA_LOCUS10192</name>
</gene>
<reference evidence="1" key="1">
    <citation type="submission" date="2022-08" db="EMBL/GenBank/DDBJ databases">
        <authorList>
            <person name="Kallberg Y."/>
            <person name="Tangrot J."/>
            <person name="Rosling A."/>
        </authorList>
    </citation>
    <scope>NUCLEOTIDE SEQUENCE</scope>
    <source>
        <strain evidence="1">Wild A</strain>
    </source>
</reference>
<comment type="caution">
    <text evidence="1">The sequence shown here is derived from an EMBL/GenBank/DDBJ whole genome shotgun (WGS) entry which is preliminary data.</text>
</comment>
<protein>
    <submittedName>
        <fullName evidence="1">4059_t:CDS:1</fullName>
    </submittedName>
</protein>
<evidence type="ECO:0000313" key="2">
    <source>
        <dbReference type="Proteomes" id="UP001153678"/>
    </source>
</evidence>
<dbReference type="Proteomes" id="UP001153678">
    <property type="component" value="Unassembled WGS sequence"/>
</dbReference>
<dbReference type="AlphaFoldDB" id="A0A9W4X2H1"/>
<proteinExistence type="predicted"/>
<accession>A0A9W4X2H1</accession>
<dbReference type="OrthoDB" id="2963168at2759"/>
<dbReference type="EMBL" id="CAMKVN010002566">
    <property type="protein sequence ID" value="CAI2181651.1"/>
    <property type="molecule type" value="Genomic_DNA"/>
</dbReference>